<evidence type="ECO:0000256" key="4">
    <source>
        <dbReference type="ARBA" id="ARBA00023136"/>
    </source>
</evidence>
<reference evidence="7 8" key="1">
    <citation type="submission" date="2020-08" db="EMBL/GenBank/DDBJ databases">
        <title>Functional genomics of gut bacteria from endangered species of beetles.</title>
        <authorList>
            <person name="Carlos-Shanley C."/>
        </authorList>
    </citation>
    <scope>NUCLEOTIDE SEQUENCE [LARGE SCALE GENOMIC DNA]</scope>
    <source>
        <strain evidence="7 8">S00202</strain>
    </source>
</reference>
<sequence>MRLRLLVCLLACLGWSGPLFATNVAPIDAATAVNIAGMQRMLSQRIAKDYLMIASEVRVEQANRQLDDSLAQFDSNLQALDGYAGAPALQQPLGQVQQLWQDYRLLVLQAPQRQTALQVLEQSERLLAASEALVQAIEQHSGQSSVGLVNLSGRQRMLSQRIALLYLASSWKVDAATLHSRLAHSVEEFDSALRTLNASPHNDAQSRALLAKVDAQWRYSQSGFRLSADARYVPTVISTTCDSLLNLLDQLTRHYAERLAQG</sequence>
<evidence type="ECO:0000256" key="5">
    <source>
        <dbReference type="SAM" id="SignalP"/>
    </source>
</evidence>
<feature type="chain" id="PRO_5031556649" evidence="5">
    <location>
        <begin position="22"/>
        <end position="262"/>
    </location>
</feature>
<keyword evidence="3" id="KW-1133">Transmembrane helix</keyword>
<evidence type="ECO:0000256" key="1">
    <source>
        <dbReference type="ARBA" id="ARBA00004141"/>
    </source>
</evidence>
<dbReference type="AlphaFoldDB" id="A0A7X0ET21"/>
<dbReference type="Proteomes" id="UP000557193">
    <property type="component" value="Unassembled WGS sequence"/>
</dbReference>
<dbReference type="InterPro" id="IPR042295">
    <property type="entry name" value="NarX-like_N_sf"/>
</dbReference>
<dbReference type="EMBL" id="JACHLL010000006">
    <property type="protein sequence ID" value="MBB6342903.1"/>
    <property type="molecule type" value="Genomic_DNA"/>
</dbReference>
<keyword evidence="5" id="KW-0732">Signal</keyword>
<evidence type="ECO:0000256" key="2">
    <source>
        <dbReference type="ARBA" id="ARBA00022692"/>
    </source>
</evidence>
<dbReference type="GO" id="GO:0016020">
    <property type="term" value="C:membrane"/>
    <property type="evidence" value="ECO:0007669"/>
    <property type="project" value="UniProtKB-SubCell"/>
</dbReference>
<comment type="caution">
    <text evidence="7">The sequence shown here is derived from an EMBL/GenBank/DDBJ whole genome shotgun (WGS) entry which is preliminary data.</text>
</comment>
<accession>A0A7X0ET21</accession>
<keyword evidence="2" id="KW-0812">Transmembrane</keyword>
<feature type="domain" description="NarX-like N-terminal" evidence="6">
    <location>
        <begin position="29"/>
        <end position="122"/>
    </location>
</feature>
<protein>
    <submittedName>
        <fullName evidence="7">Nitrate/nitrite-specific signal transduction histidine kinase</fullName>
    </submittedName>
</protein>
<keyword evidence="7" id="KW-0808">Transferase</keyword>
<keyword evidence="4" id="KW-0472">Membrane</keyword>
<dbReference type="Pfam" id="PF13675">
    <property type="entry name" value="PilJ"/>
    <property type="match status" value="2"/>
</dbReference>
<evidence type="ECO:0000259" key="6">
    <source>
        <dbReference type="Pfam" id="PF13675"/>
    </source>
</evidence>
<evidence type="ECO:0000256" key="3">
    <source>
        <dbReference type="ARBA" id="ARBA00022989"/>
    </source>
</evidence>
<dbReference type="GO" id="GO:0016301">
    <property type="term" value="F:kinase activity"/>
    <property type="evidence" value="ECO:0007669"/>
    <property type="project" value="UniProtKB-KW"/>
</dbReference>
<comment type="subcellular location">
    <subcellularLocation>
        <location evidence="1">Membrane</location>
        <topology evidence="1">Multi-pass membrane protein</topology>
    </subcellularLocation>
</comment>
<gene>
    <name evidence="7" type="ORF">HNP49_003091</name>
</gene>
<feature type="domain" description="NarX-like N-terminal" evidence="6">
    <location>
        <begin position="147"/>
        <end position="218"/>
    </location>
</feature>
<feature type="signal peptide" evidence="5">
    <location>
        <begin position="1"/>
        <end position="21"/>
    </location>
</feature>
<keyword evidence="8" id="KW-1185">Reference proteome</keyword>
<dbReference type="RefSeq" id="WP_184684749.1">
    <property type="nucleotide sequence ID" value="NZ_JACHLL010000006.1"/>
</dbReference>
<organism evidence="7 8">
    <name type="scientific">Pseudomonas fluvialis</name>
    <dbReference type="NCBI Taxonomy" id="1793966"/>
    <lineage>
        <taxon>Bacteria</taxon>
        <taxon>Pseudomonadati</taxon>
        <taxon>Pseudomonadota</taxon>
        <taxon>Gammaproteobacteria</taxon>
        <taxon>Pseudomonadales</taxon>
        <taxon>Pseudomonadaceae</taxon>
        <taxon>Pseudomonas</taxon>
    </lineage>
</organism>
<keyword evidence="7" id="KW-0418">Kinase</keyword>
<evidence type="ECO:0000313" key="8">
    <source>
        <dbReference type="Proteomes" id="UP000557193"/>
    </source>
</evidence>
<evidence type="ECO:0000313" key="7">
    <source>
        <dbReference type="EMBL" id="MBB6342903.1"/>
    </source>
</evidence>
<dbReference type="Gene3D" id="1.20.120.960">
    <property type="entry name" value="Histidine kinase NarX, sensor domain"/>
    <property type="match status" value="1"/>
</dbReference>
<dbReference type="InterPro" id="IPR029095">
    <property type="entry name" value="NarX-like_N"/>
</dbReference>
<name>A0A7X0ET21_9PSED</name>
<proteinExistence type="predicted"/>